<reference evidence="2 3" key="1">
    <citation type="submission" date="2018-08" db="EMBL/GenBank/DDBJ databases">
        <title>Meiothermus granaticius genome AF-68 sequencing project.</title>
        <authorList>
            <person name="Da Costa M.S."/>
            <person name="Albuquerque L."/>
            <person name="Raposo P."/>
            <person name="Froufe H.J.C."/>
            <person name="Barroso C.S."/>
            <person name="Egas C."/>
        </authorList>
    </citation>
    <scope>NUCLEOTIDE SEQUENCE [LARGE SCALE GENOMIC DNA]</scope>
    <source>
        <strain evidence="2 3">AF-68</strain>
    </source>
</reference>
<dbReference type="EMBL" id="QWLB01000005">
    <property type="protein sequence ID" value="RIH93480.1"/>
    <property type="molecule type" value="Genomic_DNA"/>
</dbReference>
<protein>
    <recommendedName>
        <fullName evidence="4">Transposase, Mutator family</fullName>
    </recommendedName>
</protein>
<comment type="caution">
    <text evidence="2">The sequence shown here is derived from an EMBL/GenBank/DDBJ whole genome shotgun (WGS) entry which is preliminary data.</text>
</comment>
<proteinExistence type="predicted"/>
<gene>
    <name evidence="2" type="ORF">Mgrana_00534</name>
</gene>
<keyword evidence="3" id="KW-1185">Reference proteome</keyword>
<dbReference type="AlphaFoldDB" id="A0A399FBF3"/>
<name>A0A399FBF3_9DEIN</name>
<evidence type="ECO:0000256" key="1">
    <source>
        <dbReference type="SAM" id="MobiDB-lite"/>
    </source>
</evidence>
<sequence>MLRGLSKRLIERALETELTVHLGHQPGGVAGNPAAKEQQKQKDRTS</sequence>
<feature type="region of interest" description="Disordered" evidence="1">
    <location>
        <begin position="21"/>
        <end position="46"/>
    </location>
</feature>
<evidence type="ECO:0000313" key="2">
    <source>
        <dbReference type="EMBL" id="RIH93480.1"/>
    </source>
</evidence>
<evidence type="ECO:0008006" key="4">
    <source>
        <dbReference type="Google" id="ProtNLM"/>
    </source>
</evidence>
<dbReference type="Proteomes" id="UP000266178">
    <property type="component" value="Unassembled WGS sequence"/>
</dbReference>
<accession>A0A399FBF3</accession>
<evidence type="ECO:0000313" key="3">
    <source>
        <dbReference type="Proteomes" id="UP000266178"/>
    </source>
</evidence>
<organism evidence="2 3">
    <name type="scientific">Meiothermus granaticius NBRC 107808</name>
    <dbReference type="NCBI Taxonomy" id="1227551"/>
    <lineage>
        <taxon>Bacteria</taxon>
        <taxon>Thermotogati</taxon>
        <taxon>Deinococcota</taxon>
        <taxon>Deinococci</taxon>
        <taxon>Thermales</taxon>
        <taxon>Thermaceae</taxon>
        <taxon>Meiothermus</taxon>
    </lineage>
</organism>
<feature type="compositionally biased region" description="Basic and acidic residues" evidence="1">
    <location>
        <begin position="37"/>
        <end position="46"/>
    </location>
</feature>